<evidence type="ECO:0000259" key="6">
    <source>
        <dbReference type="Pfam" id="PF02737"/>
    </source>
</evidence>
<evidence type="ECO:0000259" key="5">
    <source>
        <dbReference type="Pfam" id="PF00725"/>
    </source>
</evidence>
<dbReference type="Gene3D" id="1.10.1040.10">
    <property type="entry name" value="N-(1-d-carboxylethyl)-l-norvaline Dehydrogenase, domain 2"/>
    <property type="match status" value="1"/>
</dbReference>
<dbReference type="Pfam" id="PF00725">
    <property type="entry name" value="3HCDH"/>
    <property type="match status" value="1"/>
</dbReference>
<evidence type="ECO:0000313" key="8">
    <source>
        <dbReference type="Proteomes" id="UP000588158"/>
    </source>
</evidence>
<feature type="domain" description="3-hydroxyacyl-CoA dehydrogenase NAD binding" evidence="6">
    <location>
        <begin position="5"/>
        <end position="184"/>
    </location>
</feature>
<dbReference type="EC" id="1.1.1.157" evidence="7"/>
<feature type="domain" description="3-hydroxyacyl-CoA dehydrogenase C-terminal" evidence="5">
    <location>
        <begin position="187"/>
        <end position="281"/>
    </location>
</feature>
<dbReference type="PANTHER" id="PTHR48075">
    <property type="entry name" value="3-HYDROXYACYL-COA DEHYDROGENASE FAMILY PROTEIN"/>
    <property type="match status" value="1"/>
</dbReference>
<dbReference type="InterPro" id="IPR013328">
    <property type="entry name" value="6PGD_dom2"/>
</dbReference>
<dbReference type="EMBL" id="JACHLZ010000001">
    <property type="protein sequence ID" value="MBB5830237.1"/>
    <property type="molecule type" value="Genomic_DNA"/>
</dbReference>
<dbReference type="Pfam" id="PF02737">
    <property type="entry name" value="3HCDH_N"/>
    <property type="match status" value="1"/>
</dbReference>
<dbReference type="InterPro" id="IPR006176">
    <property type="entry name" value="3-OHacyl-CoA_DH_NAD-bd"/>
</dbReference>
<dbReference type="SUPFAM" id="SSF48179">
    <property type="entry name" value="6-phosphogluconate dehydrogenase C-terminal domain-like"/>
    <property type="match status" value="1"/>
</dbReference>
<evidence type="ECO:0000256" key="3">
    <source>
        <dbReference type="ARBA" id="ARBA00023002"/>
    </source>
</evidence>
<comment type="pathway">
    <text evidence="1">Lipid metabolism; butanoate metabolism.</text>
</comment>
<dbReference type="AlphaFoldDB" id="A0A841A8I2"/>
<name>A0A841A8I2_9MICO</name>
<dbReference type="InterPro" id="IPR022694">
    <property type="entry name" value="3-OHacyl-CoA_DH"/>
</dbReference>
<evidence type="ECO:0000256" key="2">
    <source>
        <dbReference type="ARBA" id="ARBA00009463"/>
    </source>
</evidence>
<reference evidence="7 8" key="1">
    <citation type="submission" date="2020-08" db="EMBL/GenBank/DDBJ databases">
        <title>Sequencing the genomes of 1000 actinobacteria strains.</title>
        <authorList>
            <person name="Klenk H.-P."/>
        </authorList>
    </citation>
    <scope>NUCLEOTIDE SEQUENCE [LARGE SCALE GENOMIC DNA]</scope>
    <source>
        <strain evidence="7 8">DSM 28796</strain>
    </source>
</reference>
<dbReference type="PIRSF" id="PIRSF000105">
    <property type="entry name" value="HCDH"/>
    <property type="match status" value="1"/>
</dbReference>
<protein>
    <submittedName>
        <fullName evidence="7">3-hydroxybutyryl-CoA dehydrogenase</fullName>
        <ecNumber evidence="7">1.1.1.157</ecNumber>
    </submittedName>
</protein>
<dbReference type="InterPro" id="IPR036291">
    <property type="entry name" value="NAD(P)-bd_dom_sf"/>
</dbReference>
<evidence type="ECO:0000313" key="7">
    <source>
        <dbReference type="EMBL" id="MBB5830237.1"/>
    </source>
</evidence>
<dbReference type="InterPro" id="IPR006108">
    <property type="entry name" value="3HC_DH_C"/>
</dbReference>
<keyword evidence="3 7" id="KW-0560">Oxidoreductase</keyword>
<dbReference type="RefSeq" id="WP_184323891.1">
    <property type="nucleotide sequence ID" value="NZ_JACHLZ010000001.1"/>
</dbReference>
<dbReference type="PANTHER" id="PTHR48075:SF5">
    <property type="entry name" value="3-HYDROXYBUTYRYL-COA DEHYDROGENASE"/>
    <property type="match status" value="1"/>
</dbReference>
<sequence>MTLSTVTVVGAGRMGAGIAQVFALAGLDVTIADVSPEAAGDALEQLVWEAGEFEAQGLFPEGSADLVGRHVTAAESIPDSVQDADFIVEAVFERVDVKHDVLATISQHARADAIIATNTSTIPVKELAPVVVGPERFLTAHFIYPAPFIPGVELVRGEATTEETLEAVEDLLTFCGKQHARVADAPGMVMNRLQHAMIKEACTLVDEGVATIEDVDTIVRSTFGVRLGFFGPFGMIDQGGLDIHAACYATYERTLGERLATPRLLKKAVESGRLGVKNGQGLRGSYDEQTATELATYRNLAYARMSQLQQELGDAPDATRD</sequence>
<dbReference type="Proteomes" id="UP000588158">
    <property type="component" value="Unassembled WGS sequence"/>
</dbReference>
<dbReference type="GO" id="GO:0006631">
    <property type="term" value="P:fatty acid metabolic process"/>
    <property type="evidence" value="ECO:0007669"/>
    <property type="project" value="InterPro"/>
</dbReference>
<comment type="similarity">
    <text evidence="2">Belongs to the 3-hydroxyacyl-CoA dehydrogenase family.</text>
</comment>
<dbReference type="GO" id="GO:0070403">
    <property type="term" value="F:NAD+ binding"/>
    <property type="evidence" value="ECO:0007669"/>
    <property type="project" value="InterPro"/>
</dbReference>
<dbReference type="GO" id="GO:0008691">
    <property type="term" value="F:3-hydroxybutyryl-CoA dehydrogenase activity"/>
    <property type="evidence" value="ECO:0007669"/>
    <property type="project" value="UniProtKB-EC"/>
</dbReference>
<organism evidence="7 8">
    <name type="scientific">Brachybacterium aquaticum</name>
    <dbReference type="NCBI Taxonomy" id="1432564"/>
    <lineage>
        <taxon>Bacteria</taxon>
        <taxon>Bacillati</taxon>
        <taxon>Actinomycetota</taxon>
        <taxon>Actinomycetes</taxon>
        <taxon>Micrococcales</taxon>
        <taxon>Dermabacteraceae</taxon>
        <taxon>Brachybacterium</taxon>
    </lineage>
</organism>
<proteinExistence type="inferred from homology"/>
<evidence type="ECO:0000256" key="1">
    <source>
        <dbReference type="ARBA" id="ARBA00005086"/>
    </source>
</evidence>
<dbReference type="InterPro" id="IPR008927">
    <property type="entry name" value="6-PGluconate_DH-like_C_sf"/>
</dbReference>
<gene>
    <name evidence="7" type="ORF">HNR70_000050</name>
</gene>
<accession>A0A841A8I2</accession>
<dbReference type="Gene3D" id="3.40.50.720">
    <property type="entry name" value="NAD(P)-binding Rossmann-like Domain"/>
    <property type="match status" value="1"/>
</dbReference>
<evidence type="ECO:0000256" key="4">
    <source>
        <dbReference type="PIRSR" id="PIRSR000105-1"/>
    </source>
</evidence>
<comment type="caution">
    <text evidence="7">The sequence shown here is derived from an EMBL/GenBank/DDBJ whole genome shotgun (WGS) entry which is preliminary data.</text>
</comment>
<keyword evidence="8" id="KW-1185">Reference proteome</keyword>
<feature type="site" description="Important for catalytic activity" evidence="4">
    <location>
        <position position="141"/>
    </location>
</feature>
<dbReference type="SUPFAM" id="SSF51735">
    <property type="entry name" value="NAD(P)-binding Rossmann-fold domains"/>
    <property type="match status" value="1"/>
</dbReference>